<evidence type="ECO:0000256" key="11">
    <source>
        <dbReference type="HAMAP-Rule" id="MF_01864"/>
    </source>
</evidence>
<accession>A0A318KHB2</accession>
<evidence type="ECO:0000256" key="10">
    <source>
        <dbReference type="ARBA" id="ARBA00033765"/>
    </source>
</evidence>
<comment type="subunit">
    <text evidence="11">Monomer.</text>
</comment>
<dbReference type="NCBIfam" id="TIGR00089">
    <property type="entry name" value="MiaB/RimO family radical SAM methylthiotransferase"/>
    <property type="match status" value="1"/>
</dbReference>
<dbReference type="SUPFAM" id="SSF102114">
    <property type="entry name" value="Radical SAM enzymes"/>
    <property type="match status" value="1"/>
</dbReference>
<dbReference type="NCBIfam" id="TIGR01574">
    <property type="entry name" value="miaB-methiolase"/>
    <property type="match status" value="1"/>
</dbReference>
<feature type="domain" description="Radical SAM core" evidence="14">
    <location>
        <begin position="184"/>
        <end position="414"/>
    </location>
</feature>
<comment type="function">
    <text evidence="1 11">Catalyzes the methylthiolation of N6-(dimethylallyl)adenosine (i(6)A), leading to the formation of 2-methylthio-N6-(dimethylallyl)adenosine (ms(2)i(6)A) at position 37 in tRNAs that read codons beginning with uridine.</text>
</comment>
<dbReference type="AlphaFoldDB" id="A0A318KHB2"/>
<evidence type="ECO:0000259" key="14">
    <source>
        <dbReference type="PROSITE" id="PS51918"/>
    </source>
</evidence>
<dbReference type="FunFam" id="3.80.30.20:FF:000001">
    <property type="entry name" value="tRNA-2-methylthio-N(6)-dimethylallyladenosine synthase 2"/>
    <property type="match status" value="1"/>
</dbReference>
<dbReference type="InterPro" id="IPR006638">
    <property type="entry name" value="Elp3/MiaA/NifB-like_rSAM"/>
</dbReference>
<organism evidence="15 16">
    <name type="scientific">Dielma fastidiosa</name>
    <dbReference type="NCBI Taxonomy" id="1034346"/>
    <lineage>
        <taxon>Bacteria</taxon>
        <taxon>Bacillati</taxon>
        <taxon>Bacillota</taxon>
        <taxon>Erysipelotrichia</taxon>
        <taxon>Erysipelotrichales</taxon>
        <taxon>Erysipelotrichaceae</taxon>
        <taxon>Dielma</taxon>
    </lineage>
</organism>
<keyword evidence="8 11" id="KW-0408">Iron</keyword>
<protein>
    <recommendedName>
        <fullName evidence="10 11">tRNA-2-methylthio-N(6)-dimethylallyladenosine synthase</fullName>
        <ecNumber evidence="10 11">2.8.4.3</ecNumber>
    </recommendedName>
    <alternativeName>
        <fullName evidence="11">(Dimethylallyl)adenosine tRNA methylthiotransferase MiaB</fullName>
    </alternativeName>
    <alternativeName>
        <fullName evidence="11">tRNA-i(6)A37 methylthiotransferase</fullName>
    </alternativeName>
</protein>
<dbReference type="InterPro" id="IPR038135">
    <property type="entry name" value="Methylthiotransferase_N_sf"/>
</dbReference>
<dbReference type="SMART" id="SM00729">
    <property type="entry name" value="Elp3"/>
    <property type="match status" value="1"/>
</dbReference>
<dbReference type="GO" id="GO:0005829">
    <property type="term" value="C:cytosol"/>
    <property type="evidence" value="ECO:0007669"/>
    <property type="project" value="TreeGrafter"/>
</dbReference>
<dbReference type="Gene3D" id="3.80.30.20">
    <property type="entry name" value="tm_1862 like domain"/>
    <property type="match status" value="1"/>
</dbReference>
<comment type="similarity">
    <text evidence="11">Belongs to the methylthiotransferase family. MiaB subfamily.</text>
</comment>
<dbReference type="SFLD" id="SFLDF00273">
    <property type="entry name" value="(dimethylallyl)adenosine_tRNA"/>
    <property type="match status" value="1"/>
</dbReference>
<dbReference type="FunFam" id="3.40.50.12160:FF:000006">
    <property type="entry name" value="tRNA-2-methylthio-N(6)-dimethylallyladenosine synthase"/>
    <property type="match status" value="1"/>
</dbReference>
<dbReference type="STRING" id="1034346.GCA_000313565_01294"/>
<feature type="binding site" evidence="11">
    <location>
        <position position="122"/>
    </location>
    <ligand>
        <name>[4Fe-4S] cluster</name>
        <dbReference type="ChEBI" id="CHEBI:49883"/>
        <label>1</label>
    </ligand>
</feature>
<dbReference type="InterPro" id="IPR006463">
    <property type="entry name" value="MiaB_methiolase"/>
</dbReference>
<dbReference type="InterPro" id="IPR020612">
    <property type="entry name" value="Methylthiotransferase_CS"/>
</dbReference>
<keyword evidence="9 11" id="KW-0411">Iron-sulfur</keyword>
<keyword evidence="16" id="KW-1185">Reference proteome</keyword>
<dbReference type="InterPro" id="IPR005839">
    <property type="entry name" value="Methylthiotransferase"/>
</dbReference>
<dbReference type="GO" id="GO:0046872">
    <property type="term" value="F:metal ion binding"/>
    <property type="evidence" value="ECO:0007669"/>
    <property type="project" value="UniProtKB-KW"/>
</dbReference>
<feature type="binding site" evidence="11">
    <location>
        <position position="88"/>
    </location>
    <ligand>
        <name>[4Fe-4S] cluster</name>
        <dbReference type="ChEBI" id="CHEBI:49883"/>
        <label>1</label>
    </ligand>
</feature>
<dbReference type="EMBL" id="QJKH01000010">
    <property type="protein sequence ID" value="PXX77474.1"/>
    <property type="molecule type" value="Genomic_DNA"/>
</dbReference>
<comment type="cofactor">
    <cofactor evidence="11">
        <name>[4Fe-4S] cluster</name>
        <dbReference type="ChEBI" id="CHEBI:49883"/>
    </cofactor>
    <text evidence="11">Binds 2 [4Fe-4S] clusters. One cluster is coordinated with 3 cysteines and an exchangeable S-adenosyl-L-methionine.</text>
</comment>
<dbReference type="Proteomes" id="UP000247612">
    <property type="component" value="Unassembled WGS sequence"/>
</dbReference>
<feature type="binding site" evidence="11">
    <location>
        <position position="52"/>
    </location>
    <ligand>
        <name>[4Fe-4S] cluster</name>
        <dbReference type="ChEBI" id="CHEBI:49883"/>
        <label>1</label>
    </ligand>
</feature>
<keyword evidence="6 11" id="KW-0819">tRNA processing</keyword>
<evidence type="ECO:0000256" key="5">
    <source>
        <dbReference type="ARBA" id="ARBA00022691"/>
    </source>
</evidence>
<feature type="binding site" evidence="11">
    <location>
        <position position="198"/>
    </location>
    <ligand>
        <name>[4Fe-4S] cluster</name>
        <dbReference type="ChEBI" id="CHEBI:49883"/>
        <label>2</label>
        <note>4Fe-4S-S-AdoMet</note>
    </ligand>
</feature>
<dbReference type="Gene3D" id="3.40.50.12160">
    <property type="entry name" value="Methylthiotransferase, N-terminal domain"/>
    <property type="match status" value="1"/>
</dbReference>
<dbReference type="InterPro" id="IPR007197">
    <property type="entry name" value="rSAM"/>
</dbReference>
<dbReference type="Pfam" id="PF01938">
    <property type="entry name" value="TRAM"/>
    <property type="match status" value="1"/>
</dbReference>
<sequence>MKVHEDWMKPSLKEAQKRTDQQAAIEKSLFNIPFEARNIGCGRKYFLRTYGCQANERDGETIAGILEELGFEQCHTPEEADFILLNTCAVRKNAEDKVLGELGSLKRLRKTNPDLLFGMCGCMAQEEEIVDTIIKKYPHVDLVFGTHNIHRLPILLYQAMMAREKTIEVYSKEGEVIENLPVKRFGTHKAWVNIMYGCDKFCTYCIVPYTRGKERSRTVEDILDEVRELKAEGFKEVTLLGQNVNSYGKDLQLVGGFAGLLEEVAKIGIPRIRFTTSHPWDFTDEMIDVIARYDNIMPFIHLPVQSGSNEILKIMGRRYTVEQYRTLFDKIVSKIPGVGFSTDIIVGFPNETDEQFQKTLELVDYCQFDNAFTFIYSPRAGTPAAAMADNVSLEVKQDRLNELMEHTNRYARLKNEAYAGRVVKVLVDGPSKKNERVYSGYTETNKLVNFTADQLIQPGDIVEVQITDVKTWSLDGEAIKSE</sequence>
<comment type="subcellular location">
    <subcellularLocation>
        <location evidence="11">Cytoplasm</location>
    </subcellularLocation>
</comment>
<evidence type="ECO:0000313" key="15">
    <source>
        <dbReference type="EMBL" id="PXX77474.1"/>
    </source>
</evidence>
<dbReference type="RefSeq" id="WP_022937609.1">
    <property type="nucleotide sequence ID" value="NZ_CABKRQ010000003.1"/>
</dbReference>
<dbReference type="PROSITE" id="PS51918">
    <property type="entry name" value="RADICAL_SAM"/>
    <property type="match status" value="1"/>
</dbReference>
<feature type="domain" description="MTTase N-terminal" evidence="13">
    <location>
        <begin position="43"/>
        <end position="161"/>
    </location>
</feature>
<dbReference type="Pfam" id="PF04055">
    <property type="entry name" value="Radical_SAM"/>
    <property type="match status" value="1"/>
</dbReference>
<dbReference type="PROSITE" id="PS51449">
    <property type="entry name" value="MTTASE_N"/>
    <property type="match status" value="1"/>
</dbReference>
<comment type="caution">
    <text evidence="15">The sequence shown here is derived from an EMBL/GenBank/DDBJ whole genome shotgun (WGS) entry which is preliminary data.</text>
</comment>
<evidence type="ECO:0000256" key="1">
    <source>
        <dbReference type="ARBA" id="ARBA00003234"/>
    </source>
</evidence>
<evidence type="ECO:0000256" key="4">
    <source>
        <dbReference type="ARBA" id="ARBA00022679"/>
    </source>
</evidence>
<evidence type="ECO:0000256" key="6">
    <source>
        <dbReference type="ARBA" id="ARBA00022694"/>
    </source>
</evidence>
<dbReference type="CDD" id="cd01335">
    <property type="entry name" value="Radical_SAM"/>
    <property type="match status" value="1"/>
</dbReference>
<dbReference type="PANTHER" id="PTHR43020">
    <property type="entry name" value="CDK5 REGULATORY SUBUNIT-ASSOCIATED PROTEIN 1"/>
    <property type="match status" value="1"/>
</dbReference>
<dbReference type="SFLD" id="SFLDS00029">
    <property type="entry name" value="Radical_SAM"/>
    <property type="match status" value="1"/>
</dbReference>
<dbReference type="InterPro" id="IPR013848">
    <property type="entry name" value="Methylthiotransferase_N"/>
</dbReference>
<reference evidence="15 16" key="1">
    <citation type="submission" date="2018-05" db="EMBL/GenBank/DDBJ databases">
        <title>Genomic Encyclopedia of Type Strains, Phase IV (KMG-IV): sequencing the most valuable type-strain genomes for metagenomic binning, comparative biology and taxonomic classification.</title>
        <authorList>
            <person name="Goeker M."/>
        </authorList>
    </citation>
    <scope>NUCLEOTIDE SEQUENCE [LARGE SCALE GENOMIC DNA]</scope>
    <source>
        <strain evidence="15 16">JC118</strain>
    </source>
</reference>
<comment type="catalytic activity">
    <reaction evidence="11">
        <text>N(6)-dimethylallyladenosine(37) in tRNA + (sulfur carrier)-SH + AH2 + 2 S-adenosyl-L-methionine = 2-methylsulfanyl-N(6)-dimethylallyladenosine(37) in tRNA + (sulfur carrier)-H + 5'-deoxyadenosine + L-methionine + A + S-adenosyl-L-homocysteine + 2 H(+)</text>
        <dbReference type="Rhea" id="RHEA:37067"/>
        <dbReference type="Rhea" id="RHEA-COMP:10375"/>
        <dbReference type="Rhea" id="RHEA-COMP:10376"/>
        <dbReference type="Rhea" id="RHEA-COMP:14737"/>
        <dbReference type="Rhea" id="RHEA-COMP:14739"/>
        <dbReference type="ChEBI" id="CHEBI:13193"/>
        <dbReference type="ChEBI" id="CHEBI:15378"/>
        <dbReference type="ChEBI" id="CHEBI:17319"/>
        <dbReference type="ChEBI" id="CHEBI:17499"/>
        <dbReference type="ChEBI" id="CHEBI:29917"/>
        <dbReference type="ChEBI" id="CHEBI:57844"/>
        <dbReference type="ChEBI" id="CHEBI:57856"/>
        <dbReference type="ChEBI" id="CHEBI:59789"/>
        <dbReference type="ChEBI" id="CHEBI:64428"/>
        <dbReference type="ChEBI" id="CHEBI:74415"/>
        <dbReference type="ChEBI" id="CHEBI:74417"/>
        <dbReference type="EC" id="2.8.4.3"/>
    </reaction>
</comment>
<gene>
    <name evidence="11" type="primary">miaB</name>
    <name evidence="15" type="ORF">DES51_11013</name>
</gene>
<evidence type="ECO:0000259" key="13">
    <source>
        <dbReference type="PROSITE" id="PS51449"/>
    </source>
</evidence>
<dbReference type="PANTHER" id="PTHR43020:SF2">
    <property type="entry name" value="MITOCHONDRIAL TRNA METHYLTHIOTRANSFERASE CDK5RAP1"/>
    <property type="match status" value="1"/>
</dbReference>
<dbReference type="PROSITE" id="PS01278">
    <property type="entry name" value="MTTASE_RADICAL"/>
    <property type="match status" value="1"/>
</dbReference>
<dbReference type="SFLD" id="SFLDG01082">
    <property type="entry name" value="B12-binding_domain_containing"/>
    <property type="match status" value="1"/>
</dbReference>
<dbReference type="InterPro" id="IPR002792">
    <property type="entry name" value="TRAM_dom"/>
</dbReference>
<evidence type="ECO:0000259" key="12">
    <source>
        <dbReference type="PROSITE" id="PS50926"/>
    </source>
</evidence>
<keyword evidence="3 11" id="KW-0963">Cytoplasm</keyword>
<dbReference type="InterPro" id="IPR023404">
    <property type="entry name" value="rSAM_horseshoe"/>
</dbReference>
<dbReference type="GO" id="GO:0035597">
    <property type="term" value="F:tRNA-2-methylthio-N(6)-dimethylallyladenosine(37) synthase activity"/>
    <property type="evidence" value="ECO:0007669"/>
    <property type="project" value="UniProtKB-EC"/>
</dbReference>
<evidence type="ECO:0000256" key="9">
    <source>
        <dbReference type="ARBA" id="ARBA00023014"/>
    </source>
</evidence>
<evidence type="ECO:0000313" key="16">
    <source>
        <dbReference type="Proteomes" id="UP000247612"/>
    </source>
</evidence>
<feature type="domain" description="TRAM" evidence="12">
    <location>
        <begin position="416"/>
        <end position="480"/>
    </location>
</feature>
<dbReference type="HAMAP" id="MF_01864">
    <property type="entry name" value="tRNA_metthiotr_MiaB"/>
    <property type="match status" value="1"/>
</dbReference>
<dbReference type="GO" id="GO:0051539">
    <property type="term" value="F:4 iron, 4 sulfur cluster binding"/>
    <property type="evidence" value="ECO:0007669"/>
    <property type="project" value="UniProtKB-UniRule"/>
</dbReference>
<dbReference type="Pfam" id="PF00919">
    <property type="entry name" value="UPF0004"/>
    <property type="match status" value="1"/>
</dbReference>
<keyword evidence="5 11" id="KW-0949">S-adenosyl-L-methionine</keyword>
<feature type="binding site" evidence="11">
    <location>
        <position position="202"/>
    </location>
    <ligand>
        <name>[4Fe-4S] cluster</name>
        <dbReference type="ChEBI" id="CHEBI:49883"/>
        <label>2</label>
        <note>4Fe-4S-S-AdoMet</note>
    </ligand>
</feature>
<evidence type="ECO:0000256" key="7">
    <source>
        <dbReference type="ARBA" id="ARBA00022723"/>
    </source>
</evidence>
<dbReference type="PROSITE" id="PS50926">
    <property type="entry name" value="TRAM"/>
    <property type="match status" value="1"/>
</dbReference>
<evidence type="ECO:0000256" key="3">
    <source>
        <dbReference type="ARBA" id="ARBA00022490"/>
    </source>
</evidence>
<dbReference type="InterPro" id="IPR058240">
    <property type="entry name" value="rSAM_sf"/>
</dbReference>
<name>A0A318KHB2_9FIRM</name>
<evidence type="ECO:0000256" key="8">
    <source>
        <dbReference type="ARBA" id="ARBA00023004"/>
    </source>
</evidence>
<keyword evidence="2 11" id="KW-0004">4Fe-4S</keyword>
<dbReference type="SFLD" id="SFLDG01061">
    <property type="entry name" value="methylthiotransferase"/>
    <property type="match status" value="1"/>
</dbReference>
<keyword evidence="4 11" id="KW-0808">Transferase</keyword>
<dbReference type="EC" id="2.8.4.3" evidence="10 11"/>
<proteinExistence type="inferred from homology"/>
<keyword evidence="7 11" id="KW-0479">Metal-binding</keyword>
<evidence type="ECO:0000256" key="2">
    <source>
        <dbReference type="ARBA" id="ARBA00022485"/>
    </source>
</evidence>
<dbReference type="OrthoDB" id="9805215at2"/>
<feature type="binding site" evidence="11">
    <location>
        <position position="205"/>
    </location>
    <ligand>
        <name>[4Fe-4S] cluster</name>
        <dbReference type="ChEBI" id="CHEBI:49883"/>
        <label>2</label>
        <note>4Fe-4S-S-AdoMet</note>
    </ligand>
</feature>